<keyword evidence="7 10" id="KW-0326">Glycosidase</keyword>
<comment type="caution">
    <text evidence="13">The sequence shown here is derived from an EMBL/GenBank/DDBJ whole genome shotgun (WGS) entry which is preliminary data.</text>
</comment>
<dbReference type="GO" id="GO:0006004">
    <property type="term" value="P:fucose metabolic process"/>
    <property type="evidence" value="ECO:0007669"/>
    <property type="project" value="InterPro"/>
</dbReference>
<keyword evidence="5 10" id="KW-0378">Hydrolase</keyword>
<dbReference type="GO" id="GO:0016139">
    <property type="term" value="P:glycoside catabolic process"/>
    <property type="evidence" value="ECO:0007669"/>
    <property type="project" value="TreeGrafter"/>
</dbReference>
<dbReference type="SMART" id="SM00812">
    <property type="entry name" value="Alpha_L_fucos"/>
    <property type="match status" value="1"/>
</dbReference>
<evidence type="ECO:0000256" key="5">
    <source>
        <dbReference type="ARBA" id="ARBA00022801"/>
    </source>
</evidence>
<dbReference type="Gene3D" id="2.60.40.1180">
    <property type="entry name" value="Golgi alpha-mannosidase II"/>
    <property type="match status" value="1"/>
</dbReference>
<dbReference type="GO" id="GO:0004560">
    <property type="term" value="F:alpha-L-fucosidase activity"/>
    <property type="evidence" value="ECO:0007669"/>
    <property type="project" value="UniProtKB-EC"/>
</dbReference>
<evidence type="ECO:0000313" key="13">
    <source>
        <dbReference type="EMBL" id="KAK4317876.1"/>
    </source>
</evidence>
<evidence type="ECO:0000256" key="8">
    <source>
        <dbReference type="ARBA" id="ARBA00074133"/>
    </source>
</evidence>
<dbReference type="GO" id="GO:0005764">
    <property type="term" value="C:lysosome"/>
    <property type="evidence" value="ECO:0007669"/>
    <property type="project" value="TreeGrafter"/>
</dbReference>
<dbReference type="PRINTS" id="PR00741">
    <property type="entry name" value="GLHYDRLASE29"/>
</dbReference>
<evidence type="ECO:0000256" key="2">
    <source>
        <dbReference type="ARBA" id="ARBA00007951"/>
    </source>
</evidence>
<accession>A0AAE1Q1F5</accession>
<gene>
    <name evidence="13" type="ORF">Pmani_011112</name>
</gene>
<dbReference type="EC" id="3.2.1.51" evidence="3"/>
<dbReference type="PANTHER" id="PTHR10030:SF37">
    <property type="entry name" value="ALPHA-L-FUCOSIDASE-RELATED"/>
    <property type="match status" value="1"/>
</dbReference>
<evidence type="ECO:0000256" key="6">
    <source>
        <dbReference type="ARBA" id="ARBA00023180"/>
    </source>
</evidence>
<evidence type="ECO:0000256" key="10">
    <source>
        <dbReference type="PIRNR" id="PIRNR001092"/>
    </source>
</evidence>
<evidence type="ECO:0000256" key="1">
    <source>
        <dbReference type="ARBA" id="ARBA00004071"/>
    </source>
</evidence>
<feature type="domain" description="Glycoside hydrolase family 29 N-terminal" evidence="11">
    <location>
        <begin position="37"/>
        <end position="371"/>
    </location>
</feature>
<dbReference type="PIRSF" id="PIRSF001092">
    <property type="entry name" value="Alpha-L-fucosidase"/>
    <property type="match status" value="1"/>
</dbReference>
<dbReference type="Pfam" id="PF16757">
    <property type="entry name" value="Fucosidase_C"/>
    <property type="match status" value="1"/>
</dbReference>
<evidence type="ECO:0000313" key="14">
    <source>
        <dbReference type="Proteomes" id="UP001292094"/>
    </source>
</evidence>
<evidence type="ECO:0000259" key="12">
    <source>
        <dbReference type="Pfam" id="PF16757"/>
    </source>
</evidence>
<dbReference type="Gene3D" id="3.20.20.80">
    <property type="entry name" value="Glycosidases"/>
    <property type="match status" value="1"/>
</dbReference>
<dbReference type="InterPro" id="IPR013780">
    <property type="entry name" value="Glyco_hydro_b"/>
</dbReference>
<protein>
    <recommendedName>
        <fullName evidence="8">Putative alpha-L-fucosidase</fullName>
        <ecNumber evidence="3">3.2.1.51</ecNumber>
    </recommendedName>
    <alternativeName>
        <fullName evidence="9">Alpha-L-fucoside fucohydrolase</fullName>
    </alternativeName>
</protein>
<dbReference type="EMBL" id="JAWZYT010000885">
    <property type="protein sequence ID" value="KAK4317876.1"/>
    <property type="molecule type" value="Genomic_DNA"/>
</dbReference>
<dbReference type="FunFam" id="3.20.20.80:FF:000027">
    <property type="entry name" value="Alpha-L-fucosidase"/>
    <property type="match status" value="1"/>
</dbReference>
<keyword evidence="14" id="KW-1185">Reference proteome</keyword>
<reference evidence="13" key="1">
    <citation type="submission" date="2023-11" db="EMBL/GenBank/DDBJ databases">
        <title>Genome assemblies of two species of porcelain crab, Petrolisthes cinctipes and Petrolisthes manimaculis (Anomura: Porcellanidae).</title>
        <authorList>
            <person name="Angst P."/>
        </authorList>
    </citation>
    <scope>NUCLEOTIDE SEQUENCE</scope>
    <source>
        <strain evidence="13">PB745_02</strain>
        <tissue evidence="13">Gill</tissue>
    </source>
</reference>
<feature type="domain" description="Alpha-L-fucosidase C-terminal" evidence="12">
    <location>
        <begin position="382"/>
        <end position="464"/>
    </location>
</feature>
<dbReference type="InterPro" id="IPR000933">
    <property type="entry name" value="Glyco_hydro_29"/>
</dbReference>
<feature type="chain" id="PRO_5041785873" description="Putative alpha-L-fucosidase" evidence="10">
    <location>
        <begin position="22"/>
        <end position="476"/>
    </location>
</feature>
<comment type="similarity">
    <text evidence="2 10">Belongs to the glycosyl hydrolase 29 family.</text>
</comment>
<feature type="signal peptide" evidence="10">
    <location>
        <begin position="1"/>
        <end position="21"/>
    </location>
</feature>
<organism evidence="13 14">
    <name type="scientific">Petrolisthes manimaculis</name>
    <dbReference type="NCBI Taxonomy" id="1843537"/>
    <lineage>
        <taxon>Eukaryota</taxon>
        <taxon>Metazoa</taxon>
        <taxon>Ecdysozoa</taxon>
        <taxon>Arthropoda</taxon>
        <taxon>Crustacea</taxon>
        <taxon>Multicrustacea</taxon>
        <taxon>Malacostraca</taxon>
        <taxon>Eumalacostraca</taxon>
        <taxon>Eucarida</taxon>
        <taxon>Decapoda</taxon>
        <taxon>Pleocyemata</taxon>
        <taxon>Anomura</taxon>
        <taxon>Galatheoidea</taxon>
        <taxon>Porcellanidae</taxon>
        <taxon>Petrolisthes</taxon>
    </lineage>
</organism>
<dbReference type="InterPro" id="IPR031919">
    <property type="entry name" value="Fucosidase_C"/>
</dbReference>
<evidence type="ECO:0000256" key="3">
    <source>
        <dbReference type="ARBA" id="ARBA00012662"/>
    </source>
</evidence>
<name>A0AAE1Q1F5_9EUCA</name>
<evidence type="ECO:0000256" key="9">
    <source>
        <dbReference type="ARBA" id="ARBA00081661"/>
    </source>
</evidence>
<keyword evidence="4 10" id="KW-0732">Signal</keyword>
<proteinExistence type="inferred from homology"/>
<dbReference type="PANTHER" id="PTHR10030">
    <property type="entry name" value="ALPHA-L-FUCOSIDASE"/>
    <property type="match status" value="1"/>
</dbReference>
<dbReference type="SUPFAM" id="SSF51445">
    <property type="entry name" value="(Trans)glycosidases"/>
    <property type="match status" value="1"/>
</dbReference>
<dbReference type="InterPro" id="IPR017853">
    <property type="entry name" value="GH"/>
</dbReference>
<dbReference type="InterPro" id="IPR016286">
    <property type="entry name" value="FUC_metazoa-typ"/>
</dbReference>
<comment type="function">
    <text evidence="1">Alpha-L-fucosidase is responsible for hydrolyzing the alpha-1,6-linked fucose joined to the reducing-end N-acetylglucosamine of the carbohydrate moieties of glycoproteins.</text>
</comment>
<dbReference type="Pfam" id="PF01120">
    <property type="entry name" value="Alpha_L_fucos"/>
    <property type="match status" value="1"/>
</dbReference>
<evidence type="ECO:0000256" key="4">
    <source>
        <dbReference type="ARBA" id="ARBA00022729"/>
    </source>
</evidence>
<sequence>MTCVSCLLLLLLQLLLTAAAAAGAGAGGGGGGGGSAGPYEPNWSSLDSRPLPAWYDDAKVGVFLVWGVYSVPSYGSEWFWKYLQADKNPKYIDFMERNFRPNFTYQEFASHFTTELFDPASWAEMVSASGARYVVLTSKHHEGYTNWPSAYSPNWNSMDVGPKRDLVGDLAKAFRSKAPHVHFGLYHSMFEWFNPLYLQDRHNNYTTNLFVETKTVPELYELINQYQPEVVWSDGASVDPDWYWNSTVFLAWLFNSSPVKETVVVNDRWGEGAMCHHGSFYTCQDRYNPGSLQNHKWENAMTLDKASWGYRREATLTDYLTIHDLLTTLAQTISCGGNLLVNVGPTHDGRIPTIMEERLRQLGSWLDINGDSVYSSRPWTHQNDSLTPGVWYTSRGDRVYAMVLKWPKDDLVKLGSVVTTKHTSITMLGYGHGNLTFTPLEDTGTHVTFPAMSKVASQWVWVLDMFGVIPAGHTTH</sequence>
<dbReference type="InterPro" id="IPR057739">
    <property type="entry name" value="Glyco_hydro_29_N"/>
</dbReference>
<dbReference type="AlphaFoldDB" id="A0AAE1Q1F5"/>
<keyword evidence="6" id="KW-0325">Glycoprotein</keyword>
<dbReference type="Proteomes" id="UP001292094">
    <property type="component" value="Unassembled WGS sequence"/>
</dbReference>
<evidence type="ECO:0000259" key="11">
    <source>
        <dbReference type="Pfam" id="PF01120"/>
    </source>
</evidence>
<evidence type="ECO:0000256" key="7">
    <source>
        <dbReference type="ARBA" id="ARBA00023295"/>
    </source>
</evidence>